<evidence type="ECO:0008006" key="3">
    <source>
        <dbReference type="Google" id="ProtNLM"/>
    </source>
</evidence>
<protein>
    <recommendedName>
        <fullName evidence="3">Nitronate monooxygenase</fullName>
    </recommendedName>
</protein>
<dbReference type="EMBL" id="FQZU01000014">
    <property type="protein sequence ID" value="SHJ92337.1"/>
    <property type="molecule type" value="Genomic_DNA"/>
</dbReference>
<gene>
    <name evidence="1" type="ORF">SAMN02745216_02558</name>
</gene>
<proteinExistence type="predicted"/>
<organism evidence="1 2">
    <name type="scientific">Desulfatibacillum alkenivorans DSM 16219</name>
    <dbReference type="NCBI Taxonomy" id="1121393"/>
    <lineage>
        <taxon>Bacteria</taxon>
        <taxon>Pseudomonadati</taxon>
        <taxon>Thermodesulfobacteriota</taxon>
        <taxon>Desulfobacteria</taxon>
        <taxon>Desulfobacterales</taxon>
        <taxon>Desulfatibacillaceae</taxon>
        <taxon>Desulfatibacillum</taxon>
    </lineage>
</organism>
<evidence type="ECO:0000313" key="2">
    <source>
        <dbReference type="Proteomes" id="UP000183994"/>
    </source>
</evidence>
<name>A0A1M6N9M7_9BACT</name>
<dbReference type="SUPFAM" id="SSF51412">
    <property type="entry name" value="Inosine monophosphate dehydrogenase (IMPDH)"/>
    <property type="match status" value="1"/>
</dbReference>
<reference evidence="2" key="1">
    <citation type="submission" date="2016-11" db="EMBL/GenBank/DDBJ databases">
        <authorList>
            <person name="Varghese N."/>
            <person name="Submissions S."/>
        </authorList>
    </citation>
    <scope>NUCLEOTIDE SEQUENCE [LARGE SCALE GENOMIC DNA]</scope>
    <source>
        <strain evidence="2">DSM 16219</strain>
    </source>
</reference>
<keyword evidence="2" id="KW-1185">Reference proteome</keyword>
<sequence>MKIENDLTRMLGVQYPIIQGAMGLRGTGTSKIAAPVSEAGGLGILTTICYKDSEEFRHGFRRHYRMSPETGNCLKLLKLKFLLFSRSPEAFGLIHFPKAKRPDALSVIRPFSFFSQGGRICSAKEART</sequence>
<evidence type="ECO:0000313" key="1">
    <source>
        <dbReference type="EMBL" id="SHJ92337.1"/>
    </source>
</evidence>
<dbReference type="InterPro" id="IPR013785">
    <property type="entry name" value="Aldolase_TIM"/>
</dbReference>
<dbReference type="Gene3D" id="3.20.20.70">
    <property type="entry name" value="Aldolase class I"/>
    <property type="match status" value="1"/>
</dbReference>
<dbReference type="STRING" id="1121393.SAMN02745216_02558"/>
<dbReference type="AlphaFoldDB" id="A0A1M6N9M7"/>
<dbReference type="Proteomes" id="UP000183994">
    <property type="component" value="Unassembled WGS sequence"/>
</dbReference>
<accession>A0A1M6N9M7</accession>